<dbReference type="EMBL" id="OZ034815">
    <property type="protein sequence ID" value="CAL1366305.1"/>
    <property type="molecule type" value="Genomic_DNA"/>
</dbReference>
<feature type="compositionally biased region" description="Basic residues" evidence="1">
    <location>
        <begin position="31"/>
        <end position="47"/>
    </location>
</feature>
<feature type="compositionally biased region" description="Polar residues" evidence="1">
    <location>
        <begin position="1"/>
        <end position="13"/>
    </location>
</feature>
<evidence type="ECO:0000313" key="2">
    <source>
        <dbReference type="EMBL" id="CAL1366305.1"/>
    </source>
</evidence>
<evidence type="ECO:0000313" key="3">
    <source>
        <dbReference type="Proteomes" id="UP001497516"/>
    </source>
</evidence>
<reference evidence="2 3" key="1">
    <citation type="submission" date="2024-04" db="EMBL/GenBank/DDBJ databases">
        <authorList>
            <person name="Fracassetti M."/>
        </authorList>
    </citation>
    <scope>NUCLEOTIDE SEQUENCE [LARGE SCALE GENOMIC DNA]</scope>
</reference>
<proteinExistence type="predicted"/>
<evidence type="ECO:0000256" key="1">
    <source>
        <dbReference type="SAM" id="MobiDB-lite"/>
    </source>
</evidence>
<dbReference type="Proteomes" id="UP001497516">
    <property type="component" value="Chromosome 2"/>
</dbReference>
<gene>
    <name evidence="2" type="ORF">LTRI10_LOCUS10573</name>
</gene>
<protein>
    <submittedName>
        <fullName evidence="2">Uncharacterized protein</fullName>
    </submittedName>
</protein>
<sequence length="80" mass="9146">MHQADKTSSTNPDGGTIPPRANRSPLPVAPSKRRHQRRSVGRWRKQRKEHFCLQAHLAVSDAIRLHLRNTMTCKVRQGVD</sequence>
<organism evidence="2 3">
    <name type="scientific">Linum trigynum</name>
    <dbReference type="NCBI Taxonomy" id="586398"/>
    <lineage>
        <taxon>Eukaryota</taxon>
        <taxon>Viridiplantae</taxon>
        <taxon>Streptophyta</taxon>
        <taxon>Embryophyta</taxon>
        <taxon>Tracheophyta</taxon>
        <taxon>Spermatophyta</taxon>
        <taxon>Magnoliopsida</taxon>
        <taxon>eudicotyledons</taxon>
        <taxon>Gunneridae</taxon>
        <taxon>Pentapetalae</taxon>
        <taxon>rosids</taxon>
        <taxon>fabids</taxon>
        <taxon>Malpighiales</taxon>
        <taxon>Linaceae</taxon>
        <taxon>Linum</taxon>
    </lineage>
</organism>
<feature type="region of interest" description="Disordered" evidence="1">
    <location>
        <begin position="1"/>
        <end position="47"/>
    </location>
</feature>
<name>A0AAV2D652_9ROSI</name>
<dbReference type="AlphaFoldDB" id="A0AAV2D652"/>
<keyword evidence="3" id="KW-1185">Reference proteome</keyword>
<accession>A0AAV2D652</accession>